<dbReference type="Proteomes" id="UP001336250">
    <property type="component" value="Unassembled WGS sequence"/>
</dbReference>
<dbReference type="GO" id="GO:0016491">
    <property type="term" value="F:oxidoreductase activity"/>
    <property type="evidence" value="ECO:0007669"/>
    <property type="project" value="UniProtKB-KW"/>
</dbReference>
<name>A0AAW9Q7W7_9BURK</name>
<dbReference type="PANTHER" id="PTHR42923:SF17">
    <property type="entry name" value="AMINE OXIDASE DOMAIN-CONTAINING PROTEIN"/>
    <property type="match status" value="1"/>
</dbReference>
<dbReference type="PANTHER" id="PTHR42923">
    <property type="entry name" value="PROTOPORPHYRINOGEN OXIDASE"/>
    <property type="match status" value="1"/>
</dbReference>
<evidence type="ECO:0000256" key="2">
    <source>
        <dbReference type="ARBA" id="ARBA00023002"/>
    </source>
</evidence>
<dbReference type="RefSeq" id="WP_332291199.1">
    <property type="nucleotide sequence ID" value="NZ_JAZIBG010000036.1"/>
</dbReference>
<comment type="cofactor">
    <cofactor evidence="1">
        <name>FAD</name>
        <dbReference type="ChEBI" id="CHEBI:57692"/>
    </cofactor>
</comment>
<feature type="domain" description="Amine oxidase" evidence="4">
    <location>
        <begin position="27"/>
        <end position="290"/>
    </location>
</feature>
<gene>
    <name evidence="5" type="ORF">V4F39_18270</name>
</gene>
<comment type="caution">
    <text evidence="5">The sequence shown here is derived from an EMBL/GenBank/DDBJ whole genome shotgun (WGS) entry which is preliminary data.</text>
</comment>
<proteinExistence type="predicted"/>
<reference evidence="5 6" key="1">
    <citation type="submission" date="2024-02" db="EMBL/GenBank/DDBJ databases">
        <title>Genome sequence of Aquincola sp. MAHUQ-54.</title>
        <authorList>
            <person name="Huq M.A."/>
        </authorList>
    </citation>
    <scope>NUCLEOTIDE SEQUENCE [LARGE SCALE GENOMIC DNA]</scope>
    <source>
        <strain evidence="5 6">MAHUQ-54</strain>
    </source>
</reference>
<protein>
    <submittedName>
        <fullName evidence="5">NAD(P)/FAD-dependent oxidoreductase</fullName>
    </submittedName>
</protein>
<evidence type="ECO:0000259" key="4">
    <source>
        <dbReference type="Pfam" id="PF01593"/>
    </source>
</evidence>
<evidence type="ECO:0000313" key="5">
    <source>
        <dbReference type="EMBL" id="MEF7615866.1"/>
    </source>
</evidence>
<dbReference type="InterPro" id="IPR002937">
    <property type="entry name" value="Amino_oxidase"/>
</dbReference>
<dbReference type="Pfam" id="PF01593">
    <property type="entry name" value="Amino_oxidase"/>
    <property type="match status" value="1"/>
</dbReference>
<dbReference type="Gene3D" id="3.30.70.1990">
    <property type="match status" value="1"/>
</dbReference>
<dbReference type="InterPro" id="IPR036188">
    <property type="entry name" value="FAD/NAD-bd_sf"/>
</dbReference>
<dbReference type="PRINTS" id="PR00757">
    <property type="entry name" value="AMINEOXDASEF"/>
</dbReference>
<organism evidence="5 6">
    <name type="scientific">Aquincola agrisoli</name>
    <dbReference type="NCBI Taxonomy" id="3119538"/>
    <lineage>
        <taxon>Bacteria</taxon>
        <taxon>Pseudomonadati</taxon>
        <taxon>Pseudomonadota</taxon>
        <taxon>Betaproteobacteria</taxon>
        <taxon>Burkholderiales</taxon>
        <taxon>Sphaerotilaceae</taxon>
        <taxon>Aquincola</taxon>
    </lineage>
</organism>
<feature type="binding site" evidence="3">
    <location>
        <begin position="46"/>
        <end position="47"/>
    </location>
    <ligand>
        <name>FAD</name>
        <dbReference type="ChEBI" id="CHEBI:57692"/>
    </ligand>
</feature>
<evidence type="ECO:0000256" key="1">
    <source>
        <dbReference type="ARBA" id="ARBA00001974"/>
    </source>
</evidence>
<dbReference type="InterPro" id="IPR050464">
    <property type="entry name" value="Zeta_carotene_desat/Oxidored"/>
</dbReference>
<evidence type="ECO:0000256" key="3">
    <source>
        <dbReference type="PIRSR" id="PIRSR601613-1"/>
    </source>
</evidence>
<accession>A0AAW9Q7W7</accession>
<sequence>MTTASAPPPATGPDGPVLDIAVIGSGISGLSAAWLLSRRHRVTLLEADARLGGHSNTVEAAAAGAPGGRVAVDTGFIVYNEPAYPNLTALFRHLGVETRPTEMSFAVSLDDGALEYSGTNLRGLFAQPRNLVSPRFWAMLLELLRFYREAPGDAASAGNLSLDEYLDRHGYGRAFRDDHLYPMAAAIWSTPAAQVGRYPTEAFVRFCENHHLLKLSGRPAWRTVAGGSREYVRRLAQAIGPGVRPGCGAVAVHRGADGLRVATTDGRPPQRFDQVVIATHADQALRLLPDADADERRLLGAYRYSRNLAVLHGDERLMPRRRAVWSSWNYLADRRRHEAPCVTYWMNRLQGVGGDAPLFLTLNPAQAPRPESVLHTEVYEHPLFDATAIRTQQHLWALQGRHRTWFCGAYFGAGFHEDGLQAGLAVAEGLGGVRRPWSVPDESGRIHVHHGLALVGAEHLAAAAPACTSSHEKTS</sequence>
<evidence type="ECO:0000313" key="6">
    <source>
        <dbReference type="Proteomes" id="UP001336250"/>
    </source>
</evidence>
<keyword evidence="6" id="KW-1185">Reference proteome</keyword>
<dbReference type="InterPro" id="IPR001613">
    <property type="entry name" value="Flavin_amine_oxidase"/>
</dbReference>
<keyword evidence="2" id="KW-0560">Oxidoreductase</keyword>
<dbReference type="FunFam" id="1.10.405.20:FF:000001">
    <property type="entry name" value="Amine oxidase"/>
    <property type="match status" value="1"/>
</dbReference>
<feature type="binding site" evidence="3">
    <location>
        <position position="28"/>
    </location>
    <ligand>
        <name>FAD</name>
        <dbReference type="ChEBI" id="CHEBI:57692"/>
    </ligand>
</feature>
<dbReference type="SUPFAM" id="SSF51905">
    <property type="entry name" value="FAD/NAD(P)-binding domain"/>
    <property type="match status" value="1"/>
</dbReference>
<dbReference type="Gene3D" id="3.50.50.60">
    <property type="entry name" value="FAD/NAD(P)-binding domain"/>
    <property type="match status" value="1"/>
</dbReference>
<dbReference type="Gene3D" id="1.10.405.20">
    <property type="match status" value="1"/>
</dbReference>
<dbReference type="AlphaFoldDB" id="A0AAW9Q7W7"/>
<dbReference type="EMBL" id="JAZIBG010000036">
    <property type="protein sequence ID" value="MEF7615866.1"/>
    <property type="molecule type" value="Genomic_DNA"/>
</dbReference>